<organism evidence="9 10">
    <name type="scientific">Thiomicrorhabdus marina</name>
    <dbReference type="NCBI Taxonomy" id="2818442"/>
    <lineage>
        <taxon>Bacteria</taxon>
        <taxon>Pseudomonadati</taxon>
        <taxon>Pseudomonadota</taxon>
        <taxon>Gammaproteobacteria</taxon>
        <taxon>Thiotrichales</taxon>
        <taxon>Piscirickettsiaceae</taxon>
        <taxon>Thiomicrorhabdus</taxon>
    </lineage>
</organism>
<dbReference type="RefSeq" id="WP_208151066.1">
    <property type="nucleotide sequence ID" value="NZ_JAGETV010000045.1"/>
</dbReference>
<dbReference type="EMBL" id="JAGETV010000045">
    <property type="protein sequence ID" value="MBO1928457.1"/>
    <property type="molecule type" value="Genomic_DNA"/>
</dbReference>
<evidence type="ECO:0000256" key="2">
    <source>
        <dbReference type="ARBA" id="ARBA00004613"/>
    </source>
</evidence>
<feature type="compositionally biased region" description="Low complexity" evidence="7">
    <location>
        <begin position="338"/>
        <end position="351"/>
    </location>
</feature>
<dbReference type="PANTHER" id="PTHR30033">
    <property type="entry name" value="FLAGELLAR HOOK-ASSOCIATED PROTEIN 1"/>
    <property type="match status" value="1"/>
</dbReference>
<evidence type="ECO:0000313" key="9">
    <source>
        <dbReference type="EMBL" id="MBO1928457.1"/>
    </source>
</evidence>
<dbReference type="SUPFAM" id="SSF64518">
    <property type="entry name" value="Phase 1 flagellin"/>
    <property type="match status" value="1"/>
</dbReference>
<evidence type="ECO:0000256" key="3">
    <source>
        <dbReference type="ARBA" id="ARBA00009677"/>
    </source>
</evidence>
<dbReference type="InterPro" id="IPR002371">
    <property type="entry name" value="FlgK"/>
</dbReference>
<proteinExistence type="inferred from homology"/>
<protein>
    <recommendedName>
        <fullName evidence="4">Flagellar hook-associated protein 1</fullName>
    </recommendedName>
</protein>
<gene>
    <name evidence="9" type="primary">flgK</name>
    <name evidence="9" type="ORF">J3998_12835</name>
</gene>
<keyword evidence="10" id="KW-1185">Reference proteome</keyword>
<evidence type="ECO:0000256" key="5">
    <source>
        <dbReference type="ARBA" id="ARBA00022525"/>
    </source>
</evidence>
<dbReference type="NCBIfam" id="TIGR02492">
    <property type="entry name" value="flgK_ends"/>
    <property type="match status" value="1"/>
</dbReference>
<feature type="region of interest" description="Disordered" evidence="7">
    <location>
        <begin position="338"/>
        <end position="372"/>
    </location>
</feature>
<reference evidence="9 10" key="1">
    <citation type="submission" date="2021-03" db="EMBL/GenBank/DDBJ databases">
        <title>Thiomicrorhabdus sp.nov.,novel sulfur-oxidizing bacteria isolated from coastal sediment.</title>
        <authorList>
            <person name="Liu X."/>
        </authorList>
    </citation>
    <scope>NUCLEOTIDE SEQUENCE [LARGE SCALE GENOMIC DNA]</scope>
    <source>
        <strain evidence="9 10">6S2-11</strain>
    </source>
</reference>
<dbReference type="Pfam" id="PF22638">
    <property type="entry name" value="FlgK_D1"/>
    <property type="match status" value="1"/>
</dbReference>
<dbReference type="InterPro" id="IPR001444">
    <property type="entry name" value="Flag_bb_rod_N"/>
</dbReference>
<name>A0ABS3Q824_9GAMM</name>
<keyword evidence="9" id="KW-0969">Cilium</keyword>
<evidence type="ECO:0000256" key="4">
    <source>
        <dbReference type="ARBA" id="ARBA00016244"/>
    </source>
</evidence>
<keyword evidence="9" id="KW-0282">Flagellum</keyword>
<evidence type="ECO:0000256" key="7">
    <source>
        <dbReference type="SAM" id="MobiDB-lite"/>
    </source>
</evidence>
<dbReference type="InterPro" id="IPR010930">
    <property type="entry name" value="Flg_bb/hook_C_dom"/>
</dbReference>
<dbReference type="PANTHER" id="PTHR30033:SF1">
    <property type="entry name" value="FLAGELLAR HOOK-ASSOCIATED PROTEIN 1"/>
    <property type="match status" value="1"/>
</dbReference>
<keyword evidence="6" id="KW-0975">Bacterial flagellum</keyword>
<feature type="domain" description="EF-hand" evidence="8">
    <location>
        <begin position="543"/>
        <end position="568"/>
    </location>
</feature>
<dbReference type="InterPro" id="IPR002048">
    <property type="entry name" value="EF_hand_dom"/>
</dbReference>
<dbReference type="Proteomes" id="UP000664835">
    <property type="component" value="Unassembled WGS sequence"/>
</dbReference>
<dbReference type="Pfam" id="PF06429">
    <property type="entry name" value="Flg_bbr_C"/>
    <property type="match status" value="1"/>
</dbReference>
<sequence>MADMLTIGTQATRTFKTALDVTSHNVANVNTEGYSRQRADIVSSTPNLAGSTYLGGGSAVSSIERINAEYIQNQLYTSQSLVQRYESSYSLATQVEGIVAGNDEGVKDFMQRFFDSLQTVASNPTSEVSRQLLLDEAGSLQSHVGNLTNVLESLESQTNTQLKDLTTEVNDRLKTIQSINDEVARALSVGSQAPNDLLDQRDQAILELSKYIDIDTYPQQDGTIEIHTGGGKVPLISDNNATYLQAAQSPYPDEGRIEIYTYIGGARQVITDKITGGELGGVIDFRTEMLDKAQNDLGLTINGMVASMNWQHYQGWDLNGDPGQSLFTPLSADVLKSSNNADGSSDGSGISVTFNPVKPTATTPEPPFTTQPTTYDEKQAYLDNAMQAIGEFESREYELRYDESLDGGNGGFYVLDRNTRELLGDFAKNSSTTIDGLEFKGDNGTYSQGDSFIVQPHKDILEDFATLIQEPNEIAARGQSPLVQSLTPYYNEAIALGAEDTDSIVTYSSFIAATGIDDTDPLGMTVAEFNSVFSAEVSGDGGDLLDTDGDGTISQLEFDDATTGFMSFASPAPAAYGDNTNMANIASLQSKDILLSDDNGNASSTLLGGYSIMASNVGLYVRSTDIQLTAQENVFQQIVDRRESLSGVSLDEEAANLLRYQQAYEASAQIISTAQSLFQTLISVVRG</sequence>
<dbReference type="InterPro" id="IPR018247">
    <property type="entry name" value="EF_Hand_1_Ca_BS"/>
</dbReference>
<dbReference type="PROSITE" id="PS50222">
    <property type="entry name" value="EF_HAND_2"/>
    <property type="match status" value="1"/>
</dbReference>
<dbReference type="PRINTS" id="PR01005">
    <property type="entry name" value="FLGHOOKAP1"/>
</dbReference>
<comment type="similarity">
    <text evidence="3">Belongs to the flagella basal body rod proteins family.</text>
</comment>
<dbReference type="Pfam" id="PF00460">
    <property type="entry name" value="Flg_bb_rod"/>
    <property type="match status" value="1"/>
</dbReference>
<comment type="caution">
    <text evidence="9">The sequence shown here is derived from an EMBL/GenBank/DDBJ whole genome shotgun (WGS) entry which is preliminary data.</text>
</comment>
<comment type="subcellular location">
    <subcellularLocation>
        <location evidence="1">Bacterial flagellum</location>
    </subcellularLocation>
    <subcellularLocation>
        <location evidence="2">Secreted</location>
    </subcellularLocation>
</comment>
<evidence type="ECO:0000256" key="6">
    <source>
        <dbReference type="ARBA" id="ARBA00023143"/>
    </source>
</evidence>
<keyword evidence="5" id="KW-0964">Secreted</keyword>
<dbReference type="PROSITE" id="PS00018">
    <property type="entry name" value="EF_HAND_1"/>
    <property type="match status" value="1"/>
</dbReference>
<keyword evidence="9" id="KW-0966">Cell projection</keyword>
<evidence type="ECO:0000259" key="8">
    <source>
        <dbReference type="PROSITE" id="PS50222"/>
    </source>
</evidence>
<evidence type="ECO:0000256" key="1">
    <source>
        <dbReference type="ARBA" id="ARBA00004365"/>
    </source>
</evidence>
<dbReference type="InterPro" id="IPR053927">
    <property type="entry name" value="FlgK_helical"/>
</dbReference>
<evidence type="ECO:0000313" key="10">
    <source>
        <dbReference type="Proteomes" id="UP000664835"/>
    </source>
</evidence>
<accession>A0ABS3Q824</accession>